<accession>A0A315G0V2</accession>
<evidence type="ECO:0000313" key="2">
    <source>
        <dbReference type="Proteomes" id="UP000250700"/>
    </source>
</evidence>
<dbReference type="GO" id="GO:0003677">
    <property type="term" value="F:DNA binding"/>
    <property type="evidence" value="ECO:0007669"/>
    <property type="project" value="InterPro"/>
</dbReference>
<comment type="caution">
    <text evidence="1">The sequence shown here is derived from an EMBL/GenBank/DDBJ whole genome shotgun (WGS) entry which is preliminary data.</text>
</comment>
<protein>
    <submittedName>
        <fullName evidence="1">Enterohemolysin</fullName>
    </submittedName>
</protein>
<dbReference type="GO" id="GO:0006259">
    <property type="term" value="P:DNA metabolic process"/>
    <property type="evidence" value="ECO:0007669"/>
    <property type="project" value="InterPro"/>
</dbReference>
<proteinExistence type="predicted"/>
<name>A0A315G0V2_SALET</name>
<dbReference type="Proteomes" id="UP000250700">
    <property type="component" value="Unassembled WGS sequence"/>
</dbReference>
<gene>
    <name evidence="1" type="ORF">DAX91_18925</name>
</gene>
<dbReference type="Pfam" id="PF03837">
    <property type="entry name" value="RecT"/>
    <property type="match status" value="1"/>
</dbReference>
<dbReference type="InterPro" id="IPR018330">
    <property type="entry name" value="RecT_fam"/>
</dbReference>
<evidence type="ECO:0000313" key="1">
    <source>
        <dbReference type="EMBL" id="PUF79504.1"/>
    </source>
</evidence>
<organism evidence="1 2">
    <name type="scientific">Salmonella enterica I</name>
    <dbReference type="NCBI Taxonomy" id="59201"/>
    <lineage>
        <taxon>Bacteria</taxon>
        <taxon>Pseudomonadati</taxon>
        <taxon>Pseudomonadota</taxon>
        <taxon>Gammaproteobacteria</taxon>
        <taxon>Enterobacterales</taxon>
        <taxon>Enterobacteriaceae</taxon>
        <taxon>Salmonella</taxon>
    </lineage>
</organism>
<dbReference type="AlphaFoldDB" id="A0A315G0V2"/>
<dbReference type="RefSeq" id="WP_108415357.1">
    <property type="nucleotide sequence ID" value="NZ_QAQA01000009.1"/>
</dbReference>
<dbReference type="EMBL" id="QARU01000012">
    <property type="protein sequence ID" value="PUF79504.1"/>
    <property type="molecule type" value="Genomic_DNA"/>
</dbReference>
<sequence length="386" mass="42694">MCAALKRCAYRHKGKIMENTNIVTTEQQAPNTISASNAIFNVQALGQLTAFANLMADSQVTVPAHLAGKPADCMAIVMQAMQWGMNPYAVAQKTHLVNGVLGYEAQLVNAVIASSSAIHGRFHYRYGGDWERCTRTQEITRDKNGKNGKYTVTERVRGWTDEDEIGLFVQVGAILRGESEITWGEPLYLSGVVTRNSPLWVSNPKQQIAYLGVKYWARLYCPEVILGVYSPDEIEEREEKIINPVQNAQNITMQDITADTPQTSSTQIAGADTDAVADEFRTRINSAETLEDATAVGNDINSAKPTLGTALFTELKNKATRRYHLVKHRNLVETAINAIPRPGEPESVAGFEAAEKVLTAAKRHIGDELYDKYRITLDDMKPEYIG</sequence>
<reference evidence="1 2" key="1">
    <citation type="submission" date="2018-04" db="EMBL/GenBank/DDBJ databases">
        <title>Whole genome sequencing of Salmonella enterica.</title>
        <authorList>
            <person name="Bell R."/>
        </authorList>
    </citation>
    <scope>NUCLEOTIDE SEQUENCE [LARGE SCALE GENOMIC DNA]</scope>
    <source>
        <strain evidence="1 2">CFSAN058603</strain>
    </source>
</reference>